<feature type="region of interest" description="Disordered" evidence="3">
    <location>
        <begin position="952"/>
        <end position="975"/>
    </location>
</feature>
<evidence type="ECO:0000313" key="5">
    <source>
        <dbReference type="EMBL" id="POM60097.1"/>
    </source>
</evidence>
<gene>
    <name evidence="5" type="ORF">PHPALM_31087</name>
</gene>
<feature type="region of interest" description="Disordered" evidence="3">
    <location>
        <begin position="276"/>
        <end position="301"/>
    </location>
</feature>
<accession>A0A2P4X3G1</accession>
<keyword evidence="6" id="KW-1185">Reference proteome</keyword>
<dbReference type="InterPro" id="IPR000408">
    <property type="entry name" value="Reg_chr_condens"/>
</dbReference>
<dbReference type="PANTHER" id="PTHR22872">
    <property type="entry name" value="BTK-BINDING PROTEIN-RELATED"/>
    <property type="match status" value="1"/>
</dbReference>
<feature type="compositionally biased region" description="Low complexity" evidence="3">
    <location>
        <begin position="283"/>
        <end position="301"/>
    </location>
</feature>
<organism evidence="5 6">
    <name type="scientific">Phytophthora palmivora</name>
    <dbReference type="NCBI Taxonomy" id="4796"/>
    <lineage>
        <taxon>Eukaryota</taxon>
        <taxon>Sar</taxon>
        <taxon>Stramenopiles</taxon>
        <taxon>Oomycota</taxon>
        <taxon>Peronosporomycetes</taxon>
        <taxon>Peronosporales</taxon>
        <taxon>Peronosporaceae</taxon>
        <taxon>Phytophthora</taxon>
    </lineage>
</organism>
<evidence type="ECO:0000256" key="1">
    <source>
        <dbReference type="ARBA" id="ARBA00022737"/>
    </source>
</evidence>
<evidence type="ECO:0000256" key="3">
    <source>
        <dbReference type="SAM" id="MobiDB-lite"/>
    </source>
</evidence>
<dbReference type="InterPro" id="IPR051625">
    <property type="entry name" value="Signaling_Regulatory_Domain"/>
</dbReference>
<feature type="repeat" description="RCC1" evidence="2">
    <location>
        <begin position="567"/>
        <end position="618"/>
    </location>
</feature>
<dbReference type="Pfam" id="PF25390">
    <property type="entry name" value="WD40_RLD"/>
    <property type="match status" value="1"/>
</dbReference>
<feature type="compositionally biased region" description="Polar residues" evidence="3">
    <location>
        <begin position="1486"/>
        <end position="1496"/>
    </location>
</feature>
<feature type="repeat" description="RCC1" evidence="2">
    <location>
        <begin position="782"/>
        <end position="834"/>
    </location>
</feature>
<reference evidence="5 6" key="1">
    <citation type="journal article" date="2017" name="Genome Biol. Evol.">
        <title>Phytophthora megakarya and P. palmivora, closely related causal agents of cacao black pod rot, underwent increases in genome sizes and gene numbers by different mechanisms.</title>
        <authorList>
            <person name="Ali S.S."/>
            <person name="Shao J."/>
            <person name="Lary D.J."/>
            <person name="Kronmiller B."/>
            <person name="Shen D."/>
            <person name="Strem M.D."/>
            <person name="Amoako-Attah I."/>
            <person name="Akrofi A.Y."/>
            <person name="Begoude B.A."/>
            <person name="Ten Hoopen G.M."/>
            <person name="Coulibaly K."/>
            <person name="Kebe B.I."/>
            <person name="Melnick R.L."/>
            <person name="Guiltinan M.J."/>
            <person name="Tyler B.M."/>
            <person name="Meinhardt L.W."/>
            <person name="Bailey B.A."/>
        </authorList>
    </citation>
    <scope>NUCLEOTIDE SEQUENCE [LARGE SCALE GENOMIC DNA]</scope>
    <source>
        <strain evidence="6">sbr112.9</strain>
    </source>
</reference>
<dbReference type="SUPFAM" id="SSF49899">
    <property type="entry name" value="Concanavalin A-like lectins/glucanases"/>
    <property type="match status" value="1"/>
</dbReference>
<proteinExistence type="predicted"/>
<feature type="repeat" description="RCC1" evidence="2">
    <location>
        <begin position="835"/>
        <end position="898"/>
    </location>
</feature>
<sequence>MQANGTGYEPRSMQCTTSVHRPDLRWGRLTFAQLRDEEFLAKQLRRIEITQGARRPGRSLETMITSDTSIRQRLLAAQTKAARGTSEDEEFELKDTTDLMLKQVDSDEEERNERDLTNALCVFGELQQPELAAVMVTKLKEALRRLCSFPNPIYQLIALRRQLMKSMHEAVAAQHRQRKTAFQLNLSIAKCMETSWKEAAQSQPDANGLLPALKPKEKVTREAALGIQVLICLLNDLHDSAVATLTQRREFLEDLQPLLRNMGFLALSPKRGIGTNSTGLSPLTSRGSSRCLGSSGPSSSTTEIAEFTDKIQRFLLDMCPRPIGIPSSSPKLPVISTGSGELDVQDRTNAVNGLIHLAAATGSVRDFLVVIRVLLGVNDNTSDSGIKDLRSSRSLLSSSVPSLKTVHAEELLPSPINTDREDDEMVQVRLRINRPDPSKPRKGSPLSKRETEVLGESAIQDTSKRKTLIKGLKTITSNASTATVNLAMSHSSSSHHRLLYSSPGNNLVAKVKALNVQSVLIELDRAKPSVPTRVSRGKPTNSIHIPHTGNVNNDASEFSGDDDDGDREVWSCGQNSYGELGHGDTASRKSFERIESLQQKDIVQIGAGNEHTIALTADGKALTCGYNDNGQCGQGGTARVSHLSEIPKMGEINISQVHAYNGCEHTILVTMDGRAATCGYNYRGQLGHGNTASESVPKIIRCLENKIVRLVSCSYYHTVMACEDDGGGQQFLYTFGRNDYGQLGHNDSIDRKVPQHVEALNDQQIISVACGQYHTMVVTATGKAFAFGKNDYGQLGIDSVENQLVPVQVRGGLEKQECLEIRCGYYHTIVLCSGAHLFAFGRNDYGQLGLGRANASSAANIQLQQQRFSYARLIEELEGKDIVRFACGCYHTIAASDNGVIYVFGRNNHGQLGTGDTNERIYPFPIDDFVGKRVALIAAGFYHTVVLTGGKDDEKNDQDAAGNKNGETSTQSTTNGVTHATILSAAVVQELLDPNKRPELNTSVLVKTLNDADSTDFANRSPQSLELILHYNTLHWSGPTFTPRRTTQQNSACQLQMYMLLACIRILQANLSQLLRSGMAKTIILLSPEVTVRKLSTSDIKTWAKELGRTRMAILQVREVLLSLVDIKHRRNVCCVLDNASNEGENVTKIADEATATLMQGFELFFPCQCLQRQFCMHVMHEFPNDSPEHFCGVLCRRDPWLIDTLPKSKTLLLEPLLRRMTEDSLISRFLPMISTMCPISSPTSSQECEGGRVSLVTEVYQLLLERVAADFSRRIGGIVAARSSSNFHPRQETTLRAFFDTLSGLQKHISSWAASVHEWILKEDTEDSVDIHAKVAIVIDRVFRVDERDLDRVPIPWRCFIDFTLEVLGQCCEVLEQVFSLESLPSPTHGYGHKVELGTASQDESQHDKMIEAVGHSIVGQFLPLLVVSLFEYSNNSLFAAALLPALKTLLRLLDAFNQRDSRVEDAERNFVEGVSCEFSPQPPQKESTGSFRRTSERNLLSLNSARDEDGKRASRKGITTSDAMALPWHYRLEKELAVLAAEMAVTLVIGDSYFTYENTEGDNYMVGCTKMAERWLSSPLFRGGLNSKYLTQSIKHSNTTRSNYTRIVQHTPFPATRTLDLNAQPFSLILPPTPENPDTVLSWQQPTNQNYGELFRRDSVLRFLTLLQHGSDLENEKETCIAATKLWEWVRDSYAKKDASYRMILRQSQLSTNLKISGNSVEKKVHENDTRIEVAVFTALLHHNMLGTQAYHFALAIHQFPPENRSPPPRAFINLWQCVAQLRRRLAAKKTEIKNMPHPDADSPRVGPSDRIVALQQTILDRCKLLLLVDIHEEQEHLNLQMDGGYIAPYDPAFLVSASSTFKLSASSAKRHLHTTYTDEKLPFLVAFPLSKWRKVRMILHTAIRWKFVVAEFRTNRSDATTKISQEILAYVTSNEPVSCTSAITKLLVDPCRRVSCSIRGLESVWELLTLVSFDSVQADIVHQVSQMFVFQSPRLSILAGSHSVGYFYSSLLNQTFSEFLGQLTEMMTDKATLLMEPNEAGITSTFWIVIVLLSAWGVHFDSEQFKFVSDIGILNVIQEMLQGLSSKRGCDISGDSLAIPSVDSIVGRSGGQLSLTQFATQQQLDRLVDTLWTLFRYIYVHFAVQNVHDEAVKCGHIQRDIYVPTFPVLADVIELLYNEANSISNRFLPLLASVNGIDVKRMESISAVPVAVRRSFEIITVPQRFSFQSKGITFSYSNMISPSGSETITPMSPLIKSNEFSVTTWLFVNNIPVRNSRTVNGGLVTLPHGLQGRQLVFLRGASREISLYLVLVPESIDNWQLEVGILMDLNKDEAGEFTIKGRMWERVLSKQVVAGGKWIHVAVVLEATKLRLYLNGILDCQRSLAAQMWIYHFTLVGFPSQRKAIK</sequence>
<dbReference type="InterPro" id="IPR058923">
    <property type="entry name" value="RCC1-like_dom"/>
</dbReference>
<dbReference type="PROSITE" id="PS00626">
    <property type="entry name" value="RCC1_2"/>
    <property type="match status" value="2"/>
</dbReference>
<dbReference type="PRINTS" id="PR00633">
    <property type="entry name" value="RCCNDNSATION"/>
</dbReference>
<dbReference type="EMBL" id="NCKW01016940">
    <property type="protein sequence ID" value="POM60097.1"/>
    <property type="molecule type" value="Genomic_DNA"/>
</dbReference>
<dbReference type="PROSITE" id="PS50012">
    <property type="entry name" value="RCC1_3"/>
    <property type="match status" value="6"/>
</dbReference>
<dbReference type="Pfam" id="PF13385">
    <property type="entry name" value="Laminin_G_3"/>
    <property type="match status" value="1"/>
</dbReference>
<feature type="region of interest" description="Disordered" evidence="3">
    <location>
        <begin position="432"/>
        <end position="460"/>
    </location>
</feature>
<feature type="domain" description="RCC1-like" evidence="4">
    <location>
        <begin position="568"/>
        <end position="946"/>
    </location>
</feature>
<keyword evidence="1" id="KW-0677">Repeat</keyword>
<feature type="repeat" description="RCC1" evidence="2">
    <location>
        <begin position="730"/>
        <end position="781"/>
    </location>
</feature>
<dbReference type="InterPro" id="IPR009091">
    <property type="entry name" value="RCC1/BLIP-II"/>
</dbReference>
<dbReference type="Gene3D" id="2.130.10.30">
    <property type="entry name" value="Regulator of chromosome condensation 1/beta-lactamase-inhibitor protein II"/>
    <property type="match status" value="2"/>
</dbReference>
<comment type="caution">
    <text evidence="5">The sequence shown here is derived from an EMBL/GenBank/DDBJ whole genome shotgun (WGS) entry which is preliminary data.</text>
</comment>
<dbReference type="InterPro" id="IPR013320">
    <property type="entry name" value="ConA-like_dom_sf"/>
</dbReference>
<evidence type="ECO:0000313" key="6">
    <source>
        <dbReference type="Proteomes" id="UP000237271"/>
    </source>
</evidence>
<dbReference type="Proteomes" id="UP000237271">
    <property type="component" value="Unassembled WGS sequence"/>
</dbReference>
<feature type="region of interest" description="Disordered" evidence="3">
    <location>
        <begin position="530"/>
        <end position="564"/>
    </location>
</feature>
<feature type="region of interest" description="Disordered" evidence="3">
    <location>
        <begin position="1476"/>
        <end position="1496"/>
    </location>
</feature>
<name>A0A2P4X3G1_9STRA</name>
<feature type="compositionally biased region" description="Polar residues" evidence="3">
    <location>
        <begin position="965"/>
        <end position="975"/>
    </location>
</feature>
<protein>
    <recommendedName>
        <fullName evidence="4">RCC1-like domain-containing protein</fullName>
    </recommendedName>
</protein>
<dbReference type="OrthoDB" id="70521at2759"/>
<feature type="compositionally biased region" description="Polar residues" evidence="3">
    <location>
        <begin position="538"/>
        <end position="556"/>
    </location>
</feature>
<evidence type="ECO:0000259" key="4">
    <source>
        <dbReference type="Pfam" id="PF25390"/>
    </source>
</evidence>
<evidence type="ECO:0000256" key="2">
    <source>
        <dbReference type="PROSITE-ProRule" id="PRU00235"/>
    </source>
</evidence>
<dbReference type="SUPFAM" id="SSF50985">
    <property type="entry name" value="RCC1/BLIP-II"/>
    <property type="match status" value="1"/>
</dbReference>
<feature type="repeat" description="RCC1" evidence="2">
    <location>
        <begin position="673"/>
        <end position="724"/>
    </location>
</feature>
<feature type="repeat" description="RCC1" evidence="2">
    <location>
        <begin position="899"/>
        <end position="950"/>
    </location>
</feature>